<gene>
    <name evidence="2" type="ORF">CANCADRAFT_30084</name>
</gene>
<dbReference type="PANTHER" id="PTHR12475:SF4">
    <property type="entry name" value="PROTEIN THEM6"/>
    <property type="match status" value="1"/>
</dbReference>
<dbReference type="AlphaFoldDB" id="A0A1E4TJA0"/>
<dbReference type="Gene3D" id="3.10.129.10">
    <property type="entry name" value="Hotdog Thioesterase"/>
    <property type="match status" value="1"/>
</dbReference>
<dbReference type="OrthoDB" id="265761at2759"/>
<dbReference type="PANTHER" id="PTHR12475">
    <property type="match status" value="1"/>
</dbReference>
<evidence type="ECO:0008006" key="4">
    <source>
        <dbReference type="Google" id="ProtNLM"/>
    </source>
</evidence>
<comment type="similarity">
    <text evidence="1">Belongs to the lcsJ thioesterase family.</text>
</comment>
<sequence length="229" mass="26665">MMMTELMLMLLKIAGVLFLIYSYVLPGRWHAEFCYYALRYTKLYKVFGEKQSKDVFAVQQRTSRAMLLDCDLFGHKSNSTYFREADMLRLSILLYVLGPVFRMRGKSYYAGLRTGTCLFRREIPLFRKYITQTKIVGWDHESLYVAVRFVLPGTKGKEDKLACMHMCSYVFKDGYKTVPPEEILDLCELDVASVKDKAVNYGAKAFNFLKMEDINYGFPDVTPRKPVKF</sequence>
<dbReference type="Pfam" id="PF13279">
    <property type="entry name" value="4HBT_2"/>
    <property type="match status" value="1"/>
</dbReference>
<evidence type="ECO:0000313" key="3">
    <source>
        <dbReference type="Proteomes" id="UP000095023"/>
    </source>
</evidence>
<protein>
    <recommendedName>
        <fullName evidence="4">Thioesterase domain-containing protein</fullName>
    </recommendedName>
</protein>
<evidence type="ECO:0000313" key="2">
    <source>
        <dbReference type="EMBL" id="ODV91748.1"/>
    </source>
</evidence>
<keyword evidence="3" id="KW-1185">Reference proteome</keyword>
<dbReference type="Proteomes" id="UP000095023">
    <property type="component" value="Unassembled WGS sequence"/>
</dbReference>
<dbReference type="InterPro" id="IPR051490">
    <property type="entry name" value="THEM6_lcsJ_thioesterase"/>
</dbReference>
<organism evidence="2 3">
    <name type="scientific">Tortispora caseinolytica NRRL Y-17796</name>
    <dbReference type="NCBI Taxonomy" id="767744"/>
    <lineage>
        <taxon>Eukaryota</taxon>
        <taxon>Fungi</taxon>
        <taxon>Dikarya</taxon>
        <taxon>Ascomycota</taxon>
        <taxon>Saccharomycotina</taxon>
        <taxon>Trigonopsidomycetes</taxon>
        <taxon>Trigonopsidales</taxon>
        <taxon>Trigonopsidaceae</taxon>
        <taxon>Tortispora</taxon>
    </lineage>
</organism>
<name>A0A1E4TJA0_9ASCO</name>
<dbReference type="EMBL" id="KV453841">
    <property type="protein sequence ID" value="ODV91748.1"/>
    <property type="molecule type" value="Genomic_DNA"/>
</dbReference>
<accession>A0A1E4TJA0</accession>
<dbReference type="SUPFAM" id="SSF54637">
    <property type="entry name" value="Thioesterase/thiol ester dehydrase-isomerase"/>
    <property type="match status" value="1"/>
</dbReference>
<proteinExistence type="inferred from homology"/>
<reference evidence="3" key="1">
    <citation type="submission" date="2016-02" db="EMBL/GenBank/DDBJ databases">
        <title>Comparative genomics of biotechnologically important yeasts.</title>
        <authorList>
            <consortium name="DOE Joint Genome Institute"/>
            <person name="Riley R."/>
            <person name="Haridas S."/>
            <person name="Wolfe K.H."/>
            <person name="Lopes M.R."/>
            <person name="Hittinger C.T."/>
            <person name="Goker M."/>
            <person name="Salamov A."/>
            <person name="Wisecaver J."/>
            <person name="Long T.M."/>
            <person name="Aerts A.L."/>
            <person name="Barry K."/>
            <person name="Choi C."/>
            <person name="Clum A."/>
            <person name="Coughlan A.Y."/>
            <person name="Deshpande S."/>
            <person name="Douglass A.P."/>
            <person name="Hanson S.J."/>
            <person name="Klenk H.-P."/>
            <person name="Labutti K."/>
            <person name="Lapidus A."/>
            <person name="Lindquist E."/>
            <person name="Lipzen A."/>
            <person name="Meier-Kolthoff J.P."/>
            <person name="Ohm R.A."/>
            <person name="Otillar R.P."/>
            <person name="Pangilinan J."/>
            <person name="Peng Y."/>
            <person name="Rokas A."/>
            <person name="Rosa C.A."/>
            <person name="Scheuner C."/>
            <person name="Sibirny A.A."/>
            <person name="Slot J.C."/>
            <person name="Stielow J.B."/>
            <person name="Sun H."/>
            <person name="Kurtzman C.P."/>
            <person name="Blackwell M."/>
            <person name="Jeffries T.W."/>
            <person name="Grigoriev I.V."/>
        </authorList>
    </citation>
    <scope>NUCLEOTIDE SEQUENCE [LARGE SCALE GENOMIC DNA]</scope>
    <source>
        <strain evidence="3">NRRL Y-17796</strain>
    </source>
</reference>
<evidence type="ECO:0000256" key="1">
    <source>
        <dbReference type="ARBA" id="ARBA00038476"/>
    </source>
</evidence>
<dbReference type="InterPro" id="IPR029069">
    <property type="entry name" value="HotDog_dom_sf"/>
</dbReference>